<evidence type="ECO:0000256" key="1">
    <source>
        <dbReference type="SAM" id="MobiDB-lite"/>
    </source>
</evidence>
<keyword evidence="4" id="KW-1185">Reference proteome</keyword>
<name>A0A7N9DBF6_MACFA</name>
<dbReference type="InterPro" id="IPR003005">
    <property type="entry name" value="Amphiphysin"/>
</dbReference>
<dbReference type="GO" id="GO:0001891">
    <property type="term" value="C:phagocytic cup"/>
    <property type="evidence" value="ECO:0007669"/>
    <property type="project" value="TreeGrafter"/>
</dbReference>
<organism evidence="3 4">
    <name type="scientific">Macaca fascicularis</name>
    <name type="common">Crab-eating macaque</name>
    <name type="synonym">Cynomolgus monkey</name>
    <dbReference type="NCBI Taxonomy" id="9541"/>
    <lineage>
        <taxon>Eukaryota</taxon>
        <taxon>Metazoa</taxon>
        <taxon>Chordata</taxon>
        <taxon>Craniata</taxon>
        <taxon>Vertebrata</taxon>
        <taxon>Euteleostomi</taxon>
        <taxon>Mammalia</taxon>
        <taxon>Eutheria</taxon>
        <taxon>Euarchontoglires</taxon>
        <taxon>Primates</taxon>
        <taxon>Haplorrhini</taxon>
        <taxon>Catarrhini</taxon>
        <taxon>Cercopithecidae</taxon>
        <taxon>Cercopithecinae</taxon>
        <taxon>Macaca</taxon>
    </lineage>
</organism>
<sequence>MSKLNHNLYEVMSKLEKQHSNKVFVVKGLSSRRSLVISPPVQTTMVSSPLTSPTSPSTLSLKSESESVSATEDLAPDAAQGDDNSEIKELLEDEEIEKEGSEASSSEEEEPLPACNGPAQAQPSLTIESVKALSPSGQPSSSAAEVVLRTRTASEGSEQPKKRASLQRTSAPPSRPPPPRATASPRPSSGNIPSSPPASGGGSPTSPRASLGTGTPSPRTSLEVSPNPETPEKPVRTPEAKENENMNNQNPEELCTSPTLMTSQIASEPGEAKKMEDKEEDDKLISVDSSEGQDQLQVSAVPENNNLTAPEPQEEVSTSENPQL</sequence>
<evidence type="ECO:0000313" key="4">
    <source>
        <dbReference type="Proteomes" id="UP000233100"/>
    </source>
</evidence>
<dbReference type="Bgee" id="ENSMFAG00000046291">
    <property type="expression patterns" value="Expressed in lymph node and 11 other cell types or tissues"/>
</dbReference>
<reference evidence="3" key="2">
    <citation type="submission" date="2025-08" db="UniProtKB">
        <authorList>
            <consortium name="Ensembl"/>
        </authorList>
    </citation>
    <scope>IDENTIFICATION</scope>
</reference>
<reference evidence="3" key="3">
    <citation type="submission" date="2025-09" db="UniProtKB">
        <authorList>
            <consortium name="Ensembl"/>
        </authorList>
    </citation>
    <scope>IDENTIFICATION</scope>
</reference>
<feature type="compositionally biased region" description="Low complexity" evidence="1">
    <location>
        <begin position="181"/>
        <end position="193"/>
    </location>
</feature>
<feature type="compositionally biased region" description="Polar residues" evidence="1">
    <location>
        <begin position="256"/>
        <end position="266"/>
    </location>
</feature>
<proteinExistence type="predicted"/>
<feature type="region of interest" description="Disordered" evidence="1">
    <location>
        <begin position="43"/>
        <end position="324"/>
    </location>
</feature>
<dbReference type="PANTHER" id="PTHR46514:SF1">
    <property type="entry name" value="BRIDGING INTEGRATOR 2"/>
    <property type="match status" value="1"/>
</dbReference>
<reference evidence="3 4" key="1">
    <citation type="submission" date="2013-03" db="EMBL/GenBank/DDBJ databases">
        <authorList>
            <person name="Warren W."/>
            <person name="Wilson R.K."/>
        </authorList>
    </citation>
    <scope>NUCLEOTIDE SEQUENCE</scope>
</reference>
<accession>A0A7N9DBF6</accession>
<feature type="compositionally biased region" description="Polar residues" evidence="1">
    <location>
        <begin position="315"/>
        <end position="324"/>
    </location>
</feature>
<dbReference type="GeneTree" id="ENSGT00950000182882"/>
<feature type="compositionally biased region" description="Polar residues" evidence="1">
    <location>
        <begin position="212"/>
        <end position="224"/>
    </location>
</feature>
<dbReference type="Proteomes" id="UP000233100">
    <property type="component" value="Chromosome 11"/>
</dbReference>
<evidence type="ECO:0000313" key="3">
    <source>
        <dbReference type="Ensembl" id="ENSMFAP00000063689.1"/>
    </source>
</evidence>
<protein>
    <submittedName>
        <fullName evidence="3">Bridging integrator 2</fullName>
    </submittedName>
</protein>
<dbReference type="Ensembl" id="ENSMFAT00000084807.1">
    <property type="protein sequence ID" value="ENSMFAP00000063689.1"/>
    <property type="gene ID" value="ENSMFAG00000046291.2"/>
</dbReference>
<dbReference type="GO" id="GO:0071800">
    <property type="term" value="P:podosome assembly"/>
    <property type="evidence" value="ECO:0007669"/>
    <property type="project" value="TreeGrafter"/>
</dbReference>
<feature type="domain" description="Bridging integrator 2 C-terminal tail" evidence="2">
    <location>
        <begin position="16"/>
        <end position="264"/>
    </location>
</feature>
<feature type="compositionally biased region" description="Low complexity" evidence="1">
    <location>
        <begin position="46"/>
        <end position="69"/>
    </location>
</feature>
<dbReference type="GO" id="GO:0097320">
    <property type="term" value="P:plasma membrane tubulation"/>
    <property type="evidence" value="ECO:0007669"/>
    <property type="project" value="TreeGrafter"/>
</dbReference>
<dbReference type="AlphaFoldDB" id="A0A7N9DBF6"/>
<evidence type="ECO:0000259" key="2">
    <source>
        <dbReference type="Pfam" id="PF21532"/>
    </source>
</evidence>
<dbReference type="Pfam" id="PF21532">
    <property type="entry name" value="Bin2_C"/>
    <property type="match status" value="1"/>
</dbReference>
<dbReference type="PANTHER" id="PTHR46514">
    <property type="entry name" value="AMPHIPHYSIN"/>
    <property type="match status" value="1"/>
</dbReference>
<feature type="compositionally biased region" description="Basic and acidic residues" evidence="1">
    <location>
        <begin position="270"/>
        <end position="285"/>
    </location>
</feature>
<dbReference type="InterPro" id="IPR048886">
    <property type="entry name" value="Bin2_C"/>
</dbReference>
<dbReference type="GO" id="GO:0002102">
    <property type="term" value="C:podosome"/>
    <property type="evidence" value="ECO:0007669"/>
    <property type="project" value="TreeGrafter"/>
</dbReference>
<dbReference type="GO" id="GO:0006911">
    <property type="term" value="P:phagocytosis, engulfment"/>
    <property type="evidence" value="ECO:0007669"/>
    <property type="project" value="TreeGrafter"/>
</dbReference>
<feature type="compositionally biased region" description="Basic and acidic residues" evidence="1">
    <location>
        <begin position="230"/>
        <end position="244"/>
    </location>
</feature>
<gene>
    <name evidence="3" type="primary">BIN2</name>
</gene>
<feature type="compositionally biased region" description="Polar residues" evidence="1">
    <location>
        <begin position="287"/>
        <end position="308"/>
    </location>
</feature>
<dbReference type="GO" id="GO:0005543">
    <property type="term" value="F:phospholipid binding"/>
    <property type="evidence" value="ECO:0007669"/>
    <property type="project" value="TreeGrafter"/>
</dbReference>